<comment type="caution">
    <text evidence="1">The sequence shown here is derived from an EMBL/GenBank/DDBJ whole genome shotgun (WGS) entry which is preliminary data.</text>
</comment>
<sequence>MRCFVQEFSVCNNFFSNKNQCLLEIHSQVRHIHAIAMYLDDNINVLHIESTKRIEKEVLQVLRGLGILIKLLTTGEVDSSDKIPLLY</sequence>
<organism evidence="1 2">
    <name type="scientific">Sphingobacterium tabacisoli</name>
    <dbReference type="NCBI Taxonomy" id="2044855"/>
    <lineage>
        <taxon>Bacteria</taxon>
        <taxon>Pseudomonadati</taxon>
        <taxon>Bacteroidota</taxon>
        <taxon>Sphingobacteriia</taxon>
        <taxon>Sphingobacteriales</taxon>
        <taxon>Sphingobacteriaceae</taxon>
        <taxon>Sphingobacterium</taxon>
    </lineage>
</organism>
<accession>A0ABW5L1R7</accession>
<evidence type="ECO:0000313" key="2">
    <source>
        <dbReference type="Proteomes" id="UP001597440"/>
    </source>
</evidence>
<protein>
    <submittedName>
        <fullName evidence="1">Uncharacterized protein</fullName>
    </submittedName>
</protein>
<reference evidence="2" key="1">
    <citation type="journal article" date="2019" name="Int. J. Syst. Evol. Microbiol.">
        <title>The Global Catalogue of Microorganisms (GCM) 10K type strain sequencing project: providing services to taxonomists for standard genome sequencing and annotation.</title>
        <authorList>
            <consortium name="The Broad Institute Genomics Platform"/>
            <consortium name="The Broad Institute Genome Sequencing Center for Infectious Disease"/>
            <person name="Wu L."/>
            <person name="Ma J."/>
        </authorList>
    </citation>
    <scope>NUCLEOTIDE SEQUENCE [LARGE SCALE GENOMIC DNA]</scope>
    <source>
        <strain evidence="2">KCTC 52298</strain>
    </source>
</reference>
<gene>
    <name evidence="1" type="ORF">ACFSQW_11125</name>
</gene>
<name>A0ABW5L1R7_9SPHI</name>
<proteinExistence type="predicted"/>
<dbReference type="Proteomes" id="UP001597440">
    <property type="component" value="Unassembled WGS sequence"/>
</dbReference>
<keyword evidence="2" id="KW-1185">Reference proteome</keyword>
<evidence type="ECO:0000313" key="1">
    <source>
        <dbReference type="EMBL" id="MFD2554944.1"/>
    </source>
</evidence>
<dbReference type="EMBL" id="JBHULD010000014">
    <property type="protein sequence ID" value="MFD2554944.1"/>
    <property type="molecule type" value="Genomic_DNA"/>
</dbReference>